<protein>
    <recommendedName>
        <fullName evidence="5">DUF4230 domain-containing protein</fullName>
    </recommendedName>
</protein>
<proteinExistence type="predicted"/>
<evidence type="ECO:0008006" key="5">
    <source>
        <dbReference type="Google" id="ProtNLM"/>
    </source>
</evidence>
<dbReference type="EMBL" id="CP036425">
    <property type="protein sequence ID" value="QDU35058.1"/>
    <property type="molecule type" value="Genomic_DNA"/>
</dbReference>
<sequence>MSDTREDKQRQRWRWKWFVLLATLAAMILMGVGGYGVYMMMGKAGRFVYSTSTNGTVVGLIDNLRGRSQVVVYQHSIDVMIEKERVTKFLGEVFSTTSSAHVKYFNNKVEWWVDLKRLGAEDVEVDEIGKVIRFWIDEPRVNEEMVVIQTDPQQISVETDRGWVSWPGTPHELAEEAKREIKKAILEKAMAESNRKIARAQAEESVGAIVEALLQATHDAYEVEVEVKEGE</sequence>
<name>A0A517YXV2_9BACT</name>
<keyword evidence="2" id="KW-0812">Transmembrane</keyword>
<feature type="coiled-coil region" evidence="1">
    <location>
        <begin position="174"/>
        <end position="203"/>
    </location>
</feature>
<keyword evidence="1" id="KW-0175">Coiled coil</keyword>
<accession>A0A517YXV2</accession>
<dbReference type="InterPro" id="IPR025324">
    <property type="entry name" value="DUF4230"/>
</dbReference>
<gene>
    <name evidence="3" type="ORF">KS4_31360</name>
</gene>
<dbReference type="AlphaFoldDB" id="A0A517YXV2"/>
<keyword evidence="2" id="KW-0472">Membrane</keyword>
<dbReference type="RefSeq" id="WP_145079815.1">
    <property type="nucleotide sequence ID" value="NZ_CP036425.1"/>
</dbReference>
<keyword evidence="4" id="KW-1185">Reference proteome</keyword>
<evidence type="ECO:0000313" key="4">
    <source>
        <dbReference type="Proteomes" id="UP000317369"/>
    </source>
</evidence>
<organism evidence="3 4">
    <name type="scientific">Poriferisphaera corsica</name>
    <dbReference type="NCBI Taxonomy" id="2528020"/>
    <lineage>
        <taxon>Bacteria</taxon>
        <taxon>Pseudomonadati</taxon>
        <taxon>Planctomycetota</taxon>
        <taxon>Phycisphaerae</taxon>
        <taxon>Phycisphaerales</taxon>
        <taxon>Phycisphaeraceae</taxon>
        <taxon>Poriferisphaera</taxon>
    </lineage>
</organism>
<dbReference type="KEGG" id="pcor:KS4_31360"/>
<evidence type="ECO:0000256" key="1">
    <source>
        <dbReference type="SAM" id="Coils"/>
    </source>
</evidence>
<feature type="transmembrane region" description="Helical" evidence="2">
    <location>
        <begin position="17"/>
        <end position="38"/>
    </location>
</feature>
<reference evidence="3 4" key="1">
    <citation type="submission" date="2019-02" db="EMBL/GenBank/DDBJ databases">
        <title>Deep-cultivation of Planctomycetes and their phenomic and genomic characterization uncovers novel biology.</title>
        <authorList>
            <person name="Wiegand S."/>
            <person name="Jogler M."/>
            <person name="Boedeker C."/>
            <person name="Pinto D."/>
            <person name="Vollmers J."/>
            <person name="Rivas-Marin E."/>
            <person name="Kohn T."/>
            <person name="Peeters S.H."/>
            <person name="Heuer A."/>
            <person name="Rast P."/>
            <person name="Oberbeckmann S."/>
            <person name="Bunk B."/>
            <person name="Jeske O."/>
            <person name="Meyerdierks A."/>
            <person name="Storesund J.E."/>
            <person name="Kallscheuer N."/>
            <person name="Luecker S."/>
            <person name="Lage O.M."/>
            <person name="Pohl T."/>
            <person name="Merkel B.J."/>
            <person name="Hornburger P."/>
            <person name="Mueller R.-W."/>
            <person name="Bruemmer F."/>
            <person name="Labrenz M."/>
            <person name="Spormann A.M."/>
            <person name="Op den Camp H."/>
            <person name="Overmann J."/>
            <person name="Amann R."/>
            <person name="Jetten M.S.M."/>
            <person name="Mascher T."/>
            <person name="Medema M.H."/>
            <person name="Devos D.P."/>
            <person name="Kaster A.-K."/>
            <person name="Ovreas L."/>
            <person name="Rohde M."/>
            <person name="Galperin M.Y."/>
            <person name="Jogler C."/>
        </authorList>
    </citation>
    <scope>NUCLEOTIDE SEQUENCE [LARGE SCALE GENOMIC DNA]</scope>
    <source>
        <strain evidence="3 4">KS4</strain>
    </source>
</reference>
<evidence type="ECO:0000313" key="3">
    <source>
        <dbReference type="EMBL" id="QDU35058.1"/>
    </source>
</evidence>
<keyword evidence="2" id="KW-1133">Transmembrane helix</keyword>
<dbReference type="Pfam" id="PF14014">
    <property type="entry name" value="DUF4230"/>
    <property type="match status" value="1"/>
</dbReference>
<evidence type="ECO:0000256" key="2">
    <source>
        <dbReference type="SAM" id="Phobius"/>
    </source>
</evidence>
<dbReference type="Proteomes" id="UP000317369">
    <property type="component" value="Chromosome"/>
</dbReference>